<dbReference type="EMBL" id="JBHSWA010000001">
    <property type="protein sequence ID" value="MFC6642868.1"/>
    <property type="molecule type" value="Genomic_DNA"/>
</dbReference>
<feature type="domain" description="Polysaccharide pyruvyl transferase" evidence="1">
    <location>
        <begin position="39"/>
        <end position="209"/>
    </location>
</feature>
<dbReference type="RefSeq" id="WP_386283266.1">
    <property type="nucleotide sequence ID" value="NZ_JBHSWA010000001.1"/>
</dbReference>
<dbReference type="GO" id="GO:0016740">
    <property type="term" value="F:transferase activity"/>
    <property type="evidence" value="ECO:0007669"/>
    <property type="project" value="UniProtKB-KW"/>
</dbReference>
<organism evidence="2 3">
    <name type="scientific">Sulfitobacter profundi</name>
    <dbReference type="NCBI Taxonomy" id="2679961"/>
    <lineage>
        <taxon>Bacteria</taxon>
        <taxon>Pseudomonadati</taxon>
        <taxon>Pseudomonadota</taxon>
        <taxon>Alphaproteobacteria</taxon>
        <taxon>Rhodobacterales</taxon>
        <taxon>Roseobacteraceae</taxon>
        <taxon>Sulfitobacter</taxon>
    </lineage>
</organism>
<proteinExistence type="predicted"/>
<gene>
    <name evidence="2" type="ORF">ACFQAU_15355</name>
</gene>
<protein>
    <submittedName>
        <fullName evidence="2">Polysaccharide pyruvyl transferase family protein</fullName>
    </submittedName>
</protein>
<reference evidence="3" key="1">
    <citation type="journal article" date="2019" name="Int. J. Syst. Evol. Microbiol.">
        <title>The Global Catalogue of Microorganisms (GCM) 10K type strain sequencing project: providing services to taxonomists for standard genome sequencing and annotation.</title>
        <authorList>
            <consortium name="The Broad Institute Genomics Platform"/>
            <consortium name="The Broad Institute Genome Sequencing Center for Infectious Disease"/>
            <person name="Wu L."/>
            <person name="Ma J."/>
        </authorList>
    </citation>
    <scope>NUCLEOTIDE SEQUENCE [LARGE SCALE GENOMIC DNA]</scope>
    <source>
        <strain evidence="3">NBRC 111368</strain>
    </source>
</reference>
<keyword evidence="3" id="KW-1185">Reference proteome</keyword>
<comment type="caution">
    <text evidence="2">The sequence shown here is derived from an EMBL/GenBank/DDBJ whole genome shotgun (WGS) entry which is preliminary data.</text>
</comment>
<sequence>MKAPSADEPSCGAYPLRLHWWKAQPNFGDALSPLILSHVSGRRVDHASVDEADVFGLGSLLQIVRRNFDTPRDGAKPVIWGSGLLRPAGGRAFLKNIEIALLRGPVTAALLGVETDAFGDPGLLVNEVLPSDAPRGDKIGIVPHHTLADAPELLDLVASDSAYVLIDPRDPVEHVCAAIASCAHVFASSLHGLITADAYGVANTWVAPDGQGRLKFHDYAASVGRDMRVPIALADIPAARKPDAPLAYHDGFAACRAALIEHFPAALYAHEGAA</sequence>
<accession>A0ABW1Z230</accession>
<evidence type="ECO:0000313" key="3">
    <source>
        <dbReference type="Proteomes" id="UP001596403"/>
    </source>
</evidence>
<keyword evidence="2" id="KW-0808">Transferase</keyword>
<evidence type="ECO:0000259" key="1">
    <source>
        <dbReference type="Pfam" id="PF04230"/>
    </source>
</evidence>
<name>A0ABW1Z230_9RHOB</name>
<evidence type="ECO:0000313" key="2">
    <source>
        <dbReference type="EMBL" id="MFC6642868.1"/>
    </source>
</evidence>
<dbReference type="Pfam" id="PF04230">
    <property type="entry name" value="PS_pyruv_trans"/>
    <property type="match status" value="1"/>
</dbReference>
<dbReference type="Proteomes" id="UP001596403">
    <property type="component" value="Unassembled WGS sequence"/>
</dbReference>
<dbReference type="InterPro" id="IPR007345">
    <property type="entry name" value="Polysacch_pyruvyl_Trfase"/>
</dbReference>